<keyword evidence="6" id="KW-1185">Reference proteome</keyword>
<reference evidence="5 6" key="1">
    <citation type="submission" date="2020-06" db="EMBL/GenBank/DDBJ databases">
        <authorList>
            <person name="Li R."/>
            <person name="Bekaert M."/>
        </authorList>
    </citation>
    <scope>NUCLEOTIDE SEQUENCE [LARGE SCALE GENOMIC DNA]</scope>
    <source>
        <strain evidence="6">wild</strain>
    </source>
</reference>
<feature type="compositionally biased region" description="Acidic residues" evidence="2">
    <location>
        <begin position="125"/>
        <end position="134"/>
    </location>
</feature>
<proteinExistence type="inferred from homology"/>
<accession>A0A6J8C6C2</accession>
<feature type="compositionally biased region" description="Acidic residues" evidence="2">
    <location>
        <begin position="94"/>
        <end position="107"/>
    </location>
</feature>
<name>A0A6J8C6C2_MYTCO</name>
<dbReference type="InterPro" id="IPR025160">
    <property type="entry name" value="AATF"/>
</dbReference>
<evidence type="ECO:0000313" key="6">
    <source>
        <dbReference type="Proteomes" id="UP000507470"/>
    </source>
</evidence>
<dbReference type="Pfam" id="PF08164">
    <property type="entry name" value="TRAUB"/>
    <property type="match status" value="1"/>
</dbReference>
<dbReference type="OrthoDB" id="5783963at2759"/>
<feature type="compositionally biased region" description="Polar residues" evidence="2">
    <location>
        <begin position="136"/>
        <end position="147"/>
    </location>
</feature>
<dbReference type="PANTHER" id="PTHR15565">
    <property type="entry name" value="AATF PROTEIN APOPTOSIS ANTAGONIZING TRANSCRIPTION FACTOR"/>
    <property type="match status" value="1"/>
</dbReference>
<dbReference type="InterPro" id="IPR039223">
    <property type="entry name" value="AATF/Bfr2"/>
</dbReference>
<dbReference type="AlphaFoldDB" id="A0A6J8C6C2"/>
<dbReference type="EMBL" id="CACVKT020004875">
    <property type="protein sequence ID" value="CAC5391968.1"/>
    <property type="molecule type" value="Genomic_DNA"/>
</dbReference>
<organism evidence="5 6">
    <name type="scientific">Mytilus coruscus</name>
    <name type="common">Sea mussel</name>
    <dbReference type="NCBI Taxonomy" id="42192"/>
    <lineage>
        <taxon>Eukaryota</taxon>
        <taxon>Metazoa</taxon>
        <taxon>Spiralia</taxon>
        <taxon>Lophotrochozoa</taxon>
        <taxon>Mollusca</taxon>
        <taxon>Bivalvia</taxon>
        <taxon>Autobranchia</taxon>
        <taxon>Pteriomorphia</taxon>
        <taxon>Mytilida</taxon>
        <taxon>Mytiloidea</taxon>
        <taxon>Mytilidae</taxon>
        <taxon>Mytilinae</taxon>
        <taxon>Mytilus</taxon>
    </lineage>
</organism>
<evidence type="ECO:0000259" key="4">
    <source>
        <dbReference type="Pfam" id="PF13339"/>
    </source>
</evidence>
<feature type="domain" description="Apoptosis-antagonizing transcription factor C-terminal" evidence="3">
    <location>
        <begin position="475"/>
        <end position="557"/>
    </location>
</feature>
<protein>
    <submittedName>
        <fullName evidence="5">AATF</fullName>
    </submittedName>
</protein>
<dbReference type="GO" id="GO:0006357">
    <property type="term" value="P:regulation of transcription by RNA polymerase II"/>
    <property type="evidence" value="ECO:0007669"/>
    <property type="project" value="TreeGrafter"/>
</dbReference>
<feature type="region of interest" description="Disordered" evidence="2">
    <location>
        <begin position="312"/>
        <end position="351"/>
    </location>
</feature>
<feature type="compositionally biased region" description="Acidic residues" evidence="2">
    <location>
        <begin position="325"/>
        <end position="339"/>
    </location>
</feature>
<dbReference type="PANTHER" id="PTHR15565:SF0">
    <property type="entry name" value="PROTEIN AATF"/>
    <property type="match status" value="1"/>
</dbReference>
<evidence type="ECO:0000313" key="5">
    <source>
        <dbReference type="EMBL" id="CAC5391968.1"/>
    </source>
</evidence>
<gene>
    <name evidence="5" type="ORF">MCOR_26936</name>
</gene>
<sequence length="582" mass="67214">MASLREQIAKLSSTVPEFKDPEDFFEDDTSARLVEKGDDEVDDLPFTSSKLRQRAAPLLTDSDKKYAGKRTSRKKLDELEQLENYPYDEKDQNLDDESDELDEVVSEDGDKTDSEDEILCKGDNSDDEDEENLEEFQSSFKAATLSESKPEFSYEDDGDYGKYADNDEMEDNSDLNDNEDESDKEDVSGEDMSDDETGDEDEDEEQEEEEQDEDVKSFSRTSVAEEVQKGEAAKQQLGLWDSFLEGRIKLQKVAGIINQMPQFDVWKQFEKDGGAEFRESAADTQAMLKKLLDKLVQLQTLLMLQNSETRHMISGQKAKKKQPKDDDDDEEIPSDTDEEEKPKQKQEPVQVGVKRKIKIDNYPEFLAKRHKDFQTFRNSTIQKWYDKTRLSGGKLKSKSFSNFEQSALKQIEQILGDKDRLIKRTQLKRSVYTVLGKPDDEQKNEEQINNELTTDMTGDHLRNHDAEIFDDSDFYHQQLRELIERKTADIEDPVAISRQWLEIQKLRNKVKKKIDTKASKGRKTRYNAHSKLVSFMAPMDNITWTDESKDDLYKSLFGRRFQSEKETVNGISLSGQKTVDES</sequence>
<dbReference type="InterPro" id="IPR012617">
    <property type="entry name" value="AATF_C"/>
</dbReference>
<comment type="similarity">
    <text evidence="1">Belongs to the AATF family.</text>
</comment>
<evidence type="ECO:0000256" key="2">
    <source>
        <dbReference type="SAM" id="MobiDB-lite"/>
    </source>
</evidence>
<feature type="compositionally biased region" description="Acidic residues" evidence="2">
    <location>
        <begin position="166"/>
        <end position="213"/>
    </location>
</feature>
<feature type="domain" description="AATF leucine zipper-containing" evidence="4">
    <location>
        <begin position="226"/>
        <end position="387"/>
    </location>
</feature>
<dbReference type="Pfam" id="PF13339">
    <property type="entry name" value="AATF-Che1"/>
    <property type="match status" value="1"/>
</dbReference>
<feature type="region of interest" description="Disordered" evidence="2">
    <location>
        <begin position="35"/>
        <end position="233"/>
    </location>
</feature>
<dbReference type="Proteomes" id="UP000507470">
    <property type="component" value="Unassembled WGS sequence"/>
</dbReference>
<feature type="compositionally biased region" description="Basic and acidic residues" evidence="2">
    <location>
        <begin position="108"/>
        <end position="124"/>
    </location>
</feature>
<evidence type="ECO:0000256" key="1">
    <source>
        <dbReference type="ARBA" id="ARBA00008966"/>
    </source>
</evidence>
<evidence type="ECO:0000259" key="3">
    <source>
        <dbReference type="Pfam" id="PF08164"/>
    </source>
</evidence>
<dbReference type="GO" id="GO:0005730">
    <property type="term" value="C:nucleolus"/>
    <property type="evidence" value="ECO:0007669"/>
    <property type="project" value="TreeGrafter"/>
</dbReference>